<evidence type="ECO:0008006" key="2">
    <source>
        <dbReference type="Google" id="ProtNLM"/>
    </source>
</evidence>
<protein>
    <recommendedName>
        <fullName evidence="2">Malectin domain-containing protein</fullName>
    </recommendedName>
</protein>
<sequence length="155" mass="16872">MRGTAPAMKAVDIWDVLRAAIIVPNSMGTTVGHQSVISASDNLLMSSDGEKTNQEASMTKEKEFKIFCSGVYRVKVEVKSGNGSTAQARVYKNGAAHGDFHAQADTYAEFEEDLEFDRDDLVQLYATKSASTDVFVRNFRLCGDIGTDIGVEHAV</sequence>
<accession>X1CVN8</accession>
<comment type="caution">
    <text evidence="1">The sequence shown here is derived from an EMBL/GenBank/DDBJ whole genome shotgun (WGS) entry which is preliminary data.</text>
</comment>
<name>X1CVN8_9ZZZZ</name>
<dbReference type="AlphaFoldDB" id="X1CVN8"/>
<reference evidence="1" key="1">
    <citation type="journal article" date="2014" name="Front. Microbiol.">
        <title>High frequency of phylogenetically diverse reductive dehalogenase-homologous genes in deep subseafloor sedimentary metagenomes.</title>
        <authorList>
            <person name="Kawai M."/>
            <person name="Futagami T."/>
            <person name="Toyoda A."/>
            <person name="Takaki Y."/>
            <person name="Nishi S."/>
            <person name="Hori S."/>
            <person name="Arai W."/>
            <person name="Tsubouchi T."/>
            <person name="Morono Y."/>
            <person name="Uchiyama I."/>
            <person name="Ito T."/>
            <person name="Fujiyama A."/>
            <person name="Inagaki F."/>
            <person name="Takami H."/>
        </authorList>
    </citation>
    <scope>NUCLEOTIDE SEQUENCE</scope>
    <source>
        <strain evidence="1">Expedition CK06-06</strain>
    </source>
</reference>
<gene>
    <name evidence="1" type="ORF">S01H4_52337</name>
</gene>
<dbReference type="EMBL" id="BART01029889">
    <property type="protein sequence ID" value="GAH11897.1"/>
    <property type="molecule type" value="Genomic_DNA"/>
</dbReference>
<organism evidence="1">
    <name type="scientific">marine sediment metagenome</name>
    <dbReference type="NCBI Taxonomy" id="412755"/>
    <lineage>
        <taxon>unclassified sequences</taxon>
        <taxon>metagenomes</taxon>
        <taxon>ecological metagenomes</taxon>
    </lineage>
</organism>
<proteinExistence type="predicted"/>
<evidence type="ECO:0000313" key="1">
    <source>
        <dbReference type="EMBL" id="GAH11897.1"/>
    </source>
</evidence>